<keyword evidence="2" id="KW-1185">Reference proteome</keyword>
<accession>A0ACB7UFJ1</accession>
<reference evidence="2" key="1">
    <citation type="journal article" date="2022" name="Nat. Commun.">
        <title>Chromosome evolution and the genetic basis of agronomically important traits in greater yam.</title>
        <authorList>
            <person name="Bredeson J.V."/>
            <person name="Lyons J.B."/>
            <person name="Oniyinde I.O."/>
            <person name="Okereke N.R."/>
            <person name="Kolade O."/>
            <person name="Nnabue I."/>
            <person name="Nwadili C.O."/>
            <person name="Hribova E."/>
            <person name="Parker M."/>
            <person name="Nwogha J."/>
            <person name="Shu S."/>
            <person name="Carlson J."/>
            <person name="Kariba R."/>
            <person name="Muthemba S."/>
            <person name="Knop K."/>
            <person name="Barton G.J."/>
            <person name="Sherwood A.V."/>
            <person name="Lopez-Montes A."/>
            <person name="Asiedu R."/>
            <person name="Jamnadass R."/>
            <person name="Muchugi A."/>
            <person name="Goodstein D."/>
            <person name="Egesi C.N."/>
            <person name="Featherston J."/>
            <person name="Asfaw A."/>
            <person name="Simpson G.G."/>
            <person name="Dolezel J."/>
            <person name="Hendre P.S."/>
            <person name="Van Deynze A."/>
            <person name="Kumar P.L."/>
            <person name="Obidiegwu J.E."/>
            <person name="Bhattacharjee R."/>
            <person name="Rokhsar D.S."/>
        </authorList>
    </citation>
    <scope>NUCLEOTIDE SEQUENCE [LARGE SCALE GENOMIC DNA]</scope>
    <source>
        <strain evidence="2">cv. TDa95/00328</strain>
    </source>
</reference>
<name>A0ACB7UFJ1_DIOAL</name>
<proteinExistence type="predicted"/>
<comment type="caution">
    <text evidence="1">The sequence shown here is derived from an EMBL/GenBank/DDBJ whole genome shotgun (WGS) entry which is preliminary data.</text>
</comment>
<organism evidence="1 2">
    <name type="scientific">Dioscorea alata</name>
    <name type="common">Purple yam</name>
    <dbReference type="NCBI Taxonomy" id="55571"/>
    <lineage>
        <taxon>Eukaryota</taxon>
        <taxon>Viridiplantae</taxon>
        <taxon>Streptophyta</taxon>
        <taxon>Embryophyta</taxon>
        <taxon>Tracheophyta</taxon>
        <taxon>Spermatophyta</taxon>
        <taxon>Magnoliopsida</taxon>
        <taxon>Liliopsida</taxon>
        <taxon>Dioscoreales</taxon>
        <taxon>Dioscoreaceae</taxon>
        <taxon>Dioscorea</taxon>
    </lineage>
</organism>
<evidence type="ECO:0000313" key="2">
    <source>
        <dbReference type="Proteomes" id="UP000827976"/>
    </source>
</evidence>
<dbReference type="EMBL" id="CM037026">
    <property type="protein sequence ID" value="KAH7659101.1"/>
    <property type="molecule type" value="Genomic_DNA"/>
</dbReference>
<protein>
    <submittedName>
        <fullName evidence="1">B3 DNA binding domain-containing protein</fullName>
    </submittedName>
</protein>
<sequence length="193" mass="21903">MVDPSVLEYNTRRKRQHSTSLEEQSLSSVESTNQFVQHMVSNCCKKEEKKPQSLTVPPVIPPKDATMPIVPLTGNPFFTCIISKSHVQSPCQVSIPRSFYRYLPSECIPVTLTYRNKSWKMTYWGDRPLRRIDGGWRKFTADNKLKVGDGCVFELINTKNLQLKVQILPGELPSEFNPTIAGGQNSESPIFID</sequence>
<gene>
    <name evidence="1" type="ORF">IHE45_16G009800</name>
</gene>
<evidence type="ECO:0000313" key="1">
    <source>
        <dbReference type="EMBL" id="KAH7659101.1"/>
    </source>
</evidence>
<dbReference type="Proteomes" id="UP000827976">
    <property type="component" value="Chromosome 16"/>
</dbReference>